<evidence type="ECO:0000313" key="3">
    <source>
        <dbReference type="Proteomes" id="UP000231134"/>
    </source>
</evidence>
<comment type="caution">
    <text evidence="2">The sequence shown here is derived from an EMBL/GenBank/DDBJ whole genome shotgun (WGS) entry which is preliminary data.</text>
</comment>
<dbReference type="Proteomes" id="UP000231134">
    <property type="component" value="Unassembled WGS sequence"/>
</dbReference>
<gene>
    <name evidence="2" type="ORF">BGX16_0403</name>
</gene>
<evidence type="ECO:0008006" key="4">
    <source>
        <dbReference type="Google" id="ProtNLM"/>
    </source>
</evidence>
<dbReference type="RefSeq" id="WP_157797821.1">
    <property type="nucleotide sequence ID" value="NZ_PGEX01000001.1"/>
</dbReference>
<protein>
    <recommendedName>
        <fullName evidence="4">Lipoprotein</fullName>
    </recommendedName>
</protein>
<accession>A0A2M9A4C6</accession>
<keyword evidence="3" id="KW-1185">Reference proteome</keyword>
<feature type="signal peptide" evidence="1">
    <location>
        <begin position="1"/>
        <end position="25"/>
    </location>
</feature>
<dbReference type="AlphaFoldDB" id="A0A2M9A4C6"/>
<reference evidence="2 3" key="1">
    <citation type="submission" date="2017-11" db="EMBL/GenBank/DDBJ databases">
        <title>Animal gut microbial communities from fecal samples from Wisconsin, USA.</title>
        <authorList>
            <person name="Neumann A."/>
        </authorList>
    </citation>
    <scope>NUCLEOTIDE SEQUENCE [LARGE SCALE GENOMIC DNA]</scope>
    <source>
        <strain evidence="2 3">UWS3</strain>
    </source>
</reference>
<dbReference type="PROSITE" id="PS51257">
    <property type="entry name" value="PROKAR_LIPOPROTEIN"/>
    <property type="match status" value="1"/>
</dbReference>
<sequence>MKFKRKWIVSMINFLILSCATPRNTQDIVLTTDLIDPYSYKMAERYYQSYLGKSAEGDESRYKVEYYLDGEEQESNCMQDYNEQGFDCLTGFCNALIGAGDLGGCKNKLRHEALFQSFLVEINTGEVYRLVKYQTSFLEYDKTIVWTRIYVGTKEFEKKTDFLRYGNTCSKQERSFNAIYSENLQDYIYFQTCILVKENENSDRKCQECF</sequence>
<evidence type="ECO:0000256" key="1">
    <source>
        <dbReference type="SAM" id="SignalP"/>
    </source>
</evidence>
<dbReference type="EMBL" id="PGEX01000001">
    <property type="protein sequence ID" value="PJJ40477.1"/>
    <property type="molecule type" value="Genomic_DNA"/>
</dbReference>
<evidence type="ECO:0000313" key="2">
    <source>
        <dbReference type="EMBL" id="PJJ40477.1"/>
    </source>
</evidence>
<name>A0A2M9A4C6_9BACT</name>
<organism evidence="2 3">
    <name type="scientific">Hallerella succinigenes</name>
    <dbReference type="NCBI Taxonomy" id="1896222"/>
    <lineage>
        <taxon>Bacteria</taxon>
        <taxon>Pseudomonadati</taxon>
        <taxon>Fibrobacterota</taxon>
        <taxon>Fibrobacteria</taxon>
        <taxon>Fibrobacterales</taxon>
        <taxon>Fibrobacteraceae</taxon>
        <taxon>Hallerella</taxon>
    </lineage>
</organism>
<keyword evidence="1" id="KW-0732">Signal</keyword>
<proteinExistence type="predicted"/>
<feature type="chain" id="PRO_5014643976" description="Lipoprotein" evidence="1">
    <location>
        <begin position="26"/>
        <end position="210"/>
    </location>
</feature>